<dbReference type="PROSITE" id="PS50931">
    <property type="entry name" value="HTH_LYSR"/>
    <property type="match status" value="1"/>
</dbReference>
<reference evidence="5 6" key="1">
    <citation type="journal article" date="2018" name="Microbes Environ.">
        <title>Comparative Genomic Insights into Endofungal Lifestyles of Two Bacterial Endosymbionts, Mycoavidus cysteinexigens and Burkholderia rhizoxinica.</title>
        <authorList>
            <person name="Sharmin D."/>
            <person name="Guo Y."/>
            <person name="Nishizawa T."/>
            <person name="Ohshima S."/>
            <person name="Sato Y."/>
            <person name="Takashima Y."/>
            <person name="Narisawa K."/>
            <person name="Ohta H."/>
        </authorList>
    </citation>
    <scope>NUCLEOTIDE SEQUENCE [LARGE SCALE GENOMIC DNA]</scope>
    <source>
        <strain evidence="5 6">B1-EB</strain>
    </source>
</reference>
<organism evidence="5 6">
    <name type="scientific">Mycoavidus cysteinexigens</name>
    <dbReference type="NCBI Taxonomy" id="1553431"/>
    <lineage>
        <taxon>Bacteria</taxon>
        <taxon>Pseudomonadati</taxon>
        <taxon>Pseudomonadota</taxon>
        <taxon>Betaproteobacteria</taxon>
        <taxon>Burkholderiales</taxon>
        <taxon>Burkholderiaceae</taxon>
        <taxon>Mycoavidus</taxon>
    </lineage>
</organism>
<evidence type="ECO:0000256" key="1">
    <source>
        <dbReference type="ARBA" id="ARBA00009437"/>
    </source>
</evidence>
<evidence type="ECO:0000256" key="4">
    <source>
        <dbReference type="ARBA" id="ARBA00023163"/>
    </source>
</evidence>
<dbReference type="PANTHER" id="PTHR30419:SF8">
    <property type="entry name" value="NITROGEN ASSIMILATION TRANSCRIPTIONAL ACTIVATOR-RELATED"/>
    <property type="match status" value="1"/>
</dbReference>
<proteinExistence type="inferred from homology"/>
<dbReference type="InterPro" id="IPR005119">
    <property type="entry name" value="LysR_subst-bd"/>
</dbReference>
<dbReference type="SUPFAM" id="SSF46785">
    <property type="entry name" value="Winged helix' DNA-binding domain"/>
    <property type="match status" value="1"/>
</dbReference>
<dbReference type="GO" id="GO:0005829">
    <property type="term" value="C:cytosol"/>
    <property type="evidence" value="ECO:0007669"/>
    <property type="project" value="TreeGrafter"/>
</dbReference>
<evidence type="ECO:0000313" key="5">
    <source>
        <dbReference type="EMBL" id="BBE09845.1"/>
    </source>
</evidence>
<dbReference type="PANTHER" id="PTHR30419">
    <property type="entry name" value="HTH-TYPE TRANSCRIPTIONAL REGULATOR YBHD"/>
    <property type="match status" value="1"/>
</dbReference>
<dbReference type="RefSeq" id="WP_045365137.1">
    <property type="nucleotide sequence ID" value="NZ_AP018150.1"/>
</dbReference>
<dbReference type="InterPro" id="IPR036388">
    <property type="entry name" value="WH-like_DNA-bd_sf"/>
</dbReference>
<dbReference type="GO" id="GO:0003700">
    <property type="term" value="F:DNA-binding transcription factor activity"/>
    <property type="evidence" value="ECO:0007669"/>
    <property type="project" value="InterPro"/>
</dbReference>
<comment type="similarity">
    <text evidence="1">Belongs to the LysR transcriptional regulatory family.</text>
</comment>
<evidence type="ECO:0000313" key="6">
    <source>
        <dbReference type="Proteomes" id="UP000282597"/>
    </source>
</evidence>
<sequence length="302" mass="34058">MLKEINQRRIRYFHEVLARGTIRGAAEHLNVAASVITRQLRLLEEELAVTLFERRARGVVPTEAADVVLQYYRQCNASQEYMESCLQEMRGMQRGSIRIGVNEAYVPPLMDDVLNDFSQQYPRLNIHVEVLLTTEIMAQVIQDEMHIGLAYNPPENPDIHCYLRAKRPIRLLVRKGHPLINQQRKIVIADVMDYPLGLMSATSGVAQTIQLLEATEKIRLAPILTTNSVLVLQEFIRGGGLAFLAPAMTNPKILSGEVIALEIDHPILTAPEIHLFVRQGRPLSAAINQLLKQAETKLSLFN</sequence>
<keyword evidence="4" id="KW-0804">Transcription</keyword>
<name>A0A2Z6EXL0_9BURK</name>
<dbReference type="SUPFAM" id="SSF53850">
    <property type="entry name" value="Periplasmic binding protein-like II"/>
    <property type="match status" value="1"/>
</dbReference>
<dbReference type="AlphaFoldDB" id="A0A2Z6EXL0"/>
<dbReference type="Pfam" id="PF03466">
    <property type="entry name" value="LysR_substrate"/>
    <property type="match status" value="1"/>
</dbReference>
<keyword evidence="6" id="KW-1185">Reference proteome</keyword>
<dbReference type="GO" id="GO:0003677">
    <property type="term" value="F:DNA binding"/>
    <property type="evidence" value="ECO:0007669"/>
    <property type="project" value="UniProtKB-KW"/>
</dbReference>
<dbReference type="Proteomes" id="UP000282597">
    <property type="component" value="Chromosome"/>
</dbReference>
<dbReference type="InterPro" id="IPR000847">
    <property type="entry name" value="LysR_HTH_N"/>
</dbReference>
<dbReference type="InterPro" id="IPR036390">
    <property type="entry name" value="WH_DNA-bd_sf"/>
</dbReference>
<keyword evidence="3" id="KW-0238">DNA-binding</keyword>
<protein>
    <submittedName>
        <fullName evidence="5">LysR family transcriptional regulator</fullName>
    </submittedName>
</protein>
<dbReference type="Gene3D" id="3.40.190.290">
    <property type="match status" value="1"/>
</dbReference>
<keyword evidence="2" id="KW-0805">Transcription regulation</keyword>
<gene>
    <name evidence="5" type="ORF">MCB1EB_1684</name>
</gene>
<dbReference type="KEGG" id="mcys:MCB1EB_1684"/>
<accession>A0A2Z6EXL0</accession>
<evidence type="ECO:0000256" key="3">
    <source>
        <dbReference type="ARBA" id="ARBA00023125"/>
    </source>
</evidence>
<dbReference type="InterPro" id="IPR050950">
    <property type="entry name" value="HTH-type_LysR_regulators"/>
</dbReference>
<evidence type="ECO:0000256" key="2">
    <source>
        <dbReference type="ARBA" id="ARBA00023015"/>
    </source>
</evidence>
<dbReference type="Gene3D" id="1.10.10.10">
    <property type="entry name" value="Winged helix-like DNA-binding domain superfamily/Winged helix DNA-binding domain"/>
    <property type="match status" value="1"/>
</dbReference>
<dbReference type="Pfam" id="PF00126">
    <property type="entry name" value="HTH_1"/>
    <property type="match status" value="1"/>
</dbReference>
<dbReference type="EMBL" id="AP018150">
    <property type="protein sequence ID" value="BBE09845.1"/>
    <property type="molecule type" value="Genomic_DNA"/>
</dbReference>